<dbReference type="SUPFAM" id="SSF55785">
    <property type="entry name" value="PYP-like sensor domain (PAS domain)"/>
    <property type="match status" value="4"/>
</dbReference>
<proteinExistence type="predicted"/>
<keyword evidence="5" id="KW-0418">Kinase</keyword>
<evidence type="ECO:0000259" key="7">
    <source>
        <dbReference type="PROSITE" id="PS50113"/>
    </source>
</evidence>
<dbReference type="Pfam" id="PF13188">
    <property type="entry name" value="PAS_8"/>
    <property type="match status" value="1"/>
</dbReference>
<keyword evidence="3" id="KW-0597">Phosphoprotein</keyword>
<dbReference type="InterPro" id="IPR000700">
    <property type="entry name" value="PAS-assoc_C"/>
</dbReference>
<sequence length="978" mass="113482">MKTDDFNFDEKNNDVDSLEELLSFQDLILTLTTEFFHIQPKDFDSTISKILKTVGEAIDVERVYIFIRNEELHLYTNTYEWCQENISPQIDNLQHVPFDLYQPIRTLIQKEGNANIPDISVFQYNKPLFLHFYNQDIKSFLMLPLFGGGSKIGLIGFDSVSKRKIFSEREISLLKVLSNVIGNAIIKHDQEIKIVQSEAEFANLFESMSQGVIYQDWTGRIIKANTQASRILGLTLEQLNGEEPIPNSWYLVYADGSKLPNQEFPAHVVFSSGNPQVNVEMGVYRPDLKDFIWILVNSIPEFSNNSKKPDRVLTTITDITEKRRDQEARKANDIKFRKLVENLPGAAYLGKFKGSYSADYISEKVYDILGYTTEEILVDNPDFESLYHPGDHVVARKVLSDAVHNKKPYHLNYRMRHKNGHWVWIEEFGEGVFEQGELQYLIGFFVDVSERKKNEDQIILHGKLQDLLMKISSTYISVEPDLFDEAIQNSLAELGEFIQADRFYIFSYDFERMTCSNTHEWCAEGNEPQVEILQNVPLEEIPDWVNTHKKGETLIVYDVAGLDENSHLKSILEPQGIKSLITIPLMDDLNCIGFVGLDFVKDKHHYSSLEEDLLKVFADMLASVKKRFKLSSELMEKQQFLADIIENNESLFYVKNLKGQYLLVNKKWEKTSGVKRDKAIGKKDREIFSTKNEQNIMAIEENDEFVFKKKRVLYKEEELLIHGKKKYYETIKFPFKDKVGNTIGVAGISTEVTNRKMAELVLKDSEERFKTIFEKNASPMYLFDPNSRRFVDVNEAAASYYGYSKEVFLTLKLEDINVSKTDLDKKIQKVRQTNRQRYEFKNKRSDGSIRDVEVFASVLKIGEKELIHSIVHDITERNEYLQTVENQNSLLQEIAWEQSHIVRAPLARMMGLFDLLEEEDLDRKEKKFIRNEILSSACEIDEIIKQISAKTSQLNLDEIKASEYKDKERKNHLRLTCC</sequence>
<feature type="domain" description="PAS" evidence="6">
    <location>
        <begin position="197"/>
        <end position="245"/>
    </location>
</feature>
<dbReference type="PANTHER" id="PTHR43304">
    <property type="entry name" value="PHYTOCHROME-LIKE PROTEIN CPH1"/>
    <property type="match status" value="1"/>
</dbReference>
<evidence type="ECO:0000259" key="6">
    <source>
        <dbReference type="PROSITE" id="PS50112"/>
    </source>
</evidence>
<dbReference type="SMART" id="SM00086">
    <property type="entry name" value="PAC"/>
    <property type="match status" value="3"/>
</dbReference>
<dbReference type="Pfam" id="PF08448">
    <property type="entry name" value="PAS_4"/>
    <property type="match status" value="1"/>
</dbReference>
<dbReference type="InterPro" id="IPR013656">
    <property type="entry name" value="PAS_4"/>
</dbReference>
<accession>A0ABV6FN55</accession>
<reference evidence="8 9" key="1">
    <citation type="submission" date="2024-09" db="EMBL/GenBank/DDBJ databases">
        <authorList>
            <person name="Sun Q."/>
            <person name="Mori K."/>
        </authorList>
    </citation>
    <scope>NUCLEOTIDE SEQUENCE [LARGE SCALE GENOMIC DNA]</scope>
    <source>
        <strain evidence="8 9">CCM 7650</strain>
    </source>
</reference>
<keyword evidence="9" id="KW-1185">Reference proteome</keyword>
<dbReference type="Pfam" id="PF01590">
    <property type="entry name" value="GAF"/>
    <property type="match status" value="2"/>
</dbReference>
<dbReference type="RefSeq" id="WP_382385511.1">
    <property type="nucleotide sequence ID" value="NZ_JBHLWI010000001.1"/>
</dbReference>
<name>A0ABV6FN55_9BACT</name>
<evidence type="ECO:0000256" key="2">
    <source>
        <dbReference type="ARBA" id="ARBA00012438"/>
    </source>
</evidence>
<evidence type="ECO:0000256" key="3">
    <source>
        <dbReference type="ARBA" id="ARBA00022553"/>
    </source>
</evidence>
<dbReference type="Pfam" id="PF13426">
    <property type="entry name" value="PAS_9"/>
    <property type="match status" value="1"/>
</dbReference>
<feature type="domain" description="PAS" evidence="6">
    <location>
        <begin position="332"/>
        <end position="406"/>
    </location>
</feature>
<evidence type="ECO:0000313" key="8">
    <source>
        <dbReference type="EMBL" id="MFC0261054.1"/>
    </source>
</evidence>
<dbReference type="PANTHER" id="PTHR43304:SF1">
    <property type="entry name" value="PAC DOMAIN-CONTAINING PROTEIN"/>
    <property type="match status" value="1"/>
</dbReference>
<protein>
    <recommendedName>
        <fullName evidence="2">histidine kinase</fullName>
        <ecNumber evidence="2">2.7.13.3</ecNumber>
    </recommendedName>
</protein>
<dbReference type="InterPro" id="IPR035965">
    <property type="entry name" value="PAS-like_dom_sf"/>
</dbReference>
<dbReference type="SUPFAM" id="SSF55781">
    <property type="entry name" value="GAF domain-like"/>
    <property type="match status" value="2"/>
</dbReference>
<evidence type="ECO:0000256" key="4">
    <source>
        <dbReference type="ARBA" id="ARBA00022679"/>
    </source>
</evidence>
<dbReference type="PROSITE" id="PS50112">
    <property type="entry name" value="PAS"/>
    <property type="match status" value="4"/>
</dbReference>
<dbReference type="Gene3D" id="3.30.450.20">
    <property type="entry name" value="PAS domain"/>
    <property type="match status" value="4"/>
</dbReference>
<dbReference type="EC" id="2.7.13.3" evidence="2"/>
<comment type="catalytic activity">
    <reaction evidence="1">
        <text>ATP + protein L-histidine = ADP + protein N-phospho-L-histidine.</text>
        <dbReference type="EC" id="2.7.13.3"/>
    </reaction>
</comment>
<dbReference type="CDD" id="cd00130">
    <property type="entry name" value="PAS"/>
    <property type="match status" value="3"/>
</dbReference>
<dbReference type="InterPro" id="IPR029016">
    <property type="entry name" value="GAF-like_dom_sf"/>
</dbReference>
<dbReference type="InterPro" id="IPR013655">
    <property type="entry name" value="PAS_fold_3"/>
</dbReference>
<evidence type="ECO:0000256" key="1">
    <source>
        <dbReference type="ARBA" id="ARBA00000085"/>
    </source>
</evidence>
<keyword evidence="4" id="KW-0808">Transferase</keyword>
<dbReference type="Proteomes" id="UP001589797">
    <property type="component" value="Unassembled WGS sequence"/>
</dbReference>
<evidence type="ECO:0000256" key="5">
    <source>
        <dbReference type="ARBA" id="ARBA00022777"/>
    </source>
</evidence>
<dbReference type="PROSITE" id="PS50113">
    <property type="entry name" value="PAC"/>
    <property type="match status" value="1"/>
</dbReference>
<dbReference type="InterPro" id="IPR003018">
    <property type="entry name" value="GAF"/>
</dbReference>
<dbReference type="SMART" id="SM00091">
    <property type="entry name" value="PAS"/>
    <property type="match status" value="4"/>
</dbReference>
<evidence type="ECO:0000313" key="9">
    <source>
        <dbReference type="Proteomes" id="UP001589797"/>
    </source>
</evidence>
<gene>
    <name evidence="8" type="ORF">ACFFIP_00055</name>
</gene>
<dbReference type="InterPro" id="IPR001610">
    <property type="entry name" value="PAC"/>
</dbReference>
<feature type="domain" description="PAS" evidence="6">
    <location>
        <begin position="637"/>
        <end position="710"/>
    </location>
</feature>
<feature type="domain" description="PAC" evidence="7">
    <location>
        <begin position="409"/>
        <end position="460"/>
    </location>
</feature>
<organism evidence="8 9">
    <name type="scientific">Fontibacter flavus</name>
    <dbReference type="NCBI Taxonomy" id="654838"/>
    <lineage>
        <taxon>Bacteria</taxon>
        <taxon>Pseudomonadati</taxon>
        <taxon>Bacteroidota</taxon>
        <taxon>Cytophagia</taxon>
        <taxon>Cytophagales</taxon>
        <taxon>Cyclobacteriaceae</taxon>
        <taxon>Fontibacter</taxon>
    </lineage>
</organism>
<dbReference type="InterPro" id="IPR000014">
    <property type="entry name" value="PAS"/>
</dbReference>
<dbReference type="InterPro" id="IPR052162">
    <property type="entry name" value="Sensor_kinase/Photoreceptor"/>
</dbReference>
<dbReference type="Pfam" id="PF08447">
    <property type="entry name" value="PAS_3"/>
    <property type="match status" value="1"/>
</dbReference>
<dbReference type="EMBL" id="JBHLWI010000001">
    <property type="protein sequence ID" value="MFC0261054.1"/>
    <property type="molecule type" value="Genomic_DNA"/>
</dbReference>
<dbReference type="Gene3D" id="3.30.450.40">
    <property type="match status" value="2"/>
</dbReference>
<comment type="caution">
    <text evidence="8">The sequence shown here is derived from an EMBL/GenBank/DDBJ whole genome shotgun (WGS) entry which is preliminary data.</text>
</comment>
<feature type="domain" description="PAS" evidence="6">
    <location>
        <begin position="765"/>
        <end position="806"/>
    </location>
</feature>
<dbReference type="NCBIfam" id="TIGR00229">
    <property type="entry name" value="sensory_box"/>
    <property type="match status" value="4"/>
</dbReference>
<dbReference type="SMART" id="SM00065">
    <property type="entry name" value="GAF"/>
    <property type="match status" value="2"/>
</dbReference>